<sequence length="134" mass="14416">MSLFSAFRLALAGLLLSTALLGTASAAAAVTPSPRSAGQGAADVKECKIWWSDFNLWCGHRVGAVGFADRTYHSTQRGQLYGDYGYFLCWGYGAQHAGGNNVWYWTQLDNGAYGNVAAADVWTPQDPFPGLDQC</sequence>
<gene>
    <name evidence="2" type="ORF">GCM10019016_016990</name>
</gene>
<dbReference type="EMBL" id="BAAAXF010000018">
    <property type="protein sequence ID" value="GAA3494599.1"/>
    <property type="molecule type" value="Genomic_DNA"/>
</dbReference>
<feature type="signal peptide" evidence="1">
    <location>
        <begin position="1"/>
        <end position="28"/>
    </location>
</feature>
<keyword evidence="1" id="KW-0732">Signal</keyword>
<evidence type="ECO:0000256" key="1">
    <source>
        <dbReference type="SAM" id="SignalP"/>
    </source>
</evidence>
<name>A0ABP6TJ25_9ACTN</name>
<proteinExistence type="predicted"/>
<accession>A0ABP6TJ25</accession>
<evidence type="ECO:0008006" key="4">
    <source>
        <dbReference type="Google" id="ProtNLM"/>
    </source>
</evidence>
<protein>
    <recommendedName>
        <fullName evidence="4">Secreted protein</fullName>
    </recommendedName>
</protein>
<dbReference type="Proteomes" id="UP001501455">
    <property type="component" value="Unassembled WGS sequence"/>
</dbReference>
<organism evidence="2 3">
    <name type="scientific">Streptomyces prasinosporus</name>
    <dbReference type="NCBI Taxonomy" id="68256"/>
    <lineage>
        <taxon>Bacteria</taxon>
        <taxon>Bacillati</taxon>
        <taxon>Actinomycetota</taxon>
        <taxon>Actinomycetes</taxon>
        <taxon>Kitasatosporales</taxon>
        <taxon>Streptomycetaceae</taxon>
        <taxon>Streptomyces</taxon>
        <taxon>Streptomyces albogriseolus group</taxon>
    </lineage>
</organism>
<reference evidence="3" key="1">
    <citation type="journal article" date="2019" name="Int. J. Syst. Evol. Microbiol.">
        <title>The Global Catalogue of Microorganisms (GCM) 10K type strain sequencing project: providing services to taxonomists for standard genome sequencing and annotation.</title>
        <authorList>
            <consortium name="The Broad Institute Genomics Platform"/>
            <consortium name="The Broad Institute Genome Sequencing Center for Infectious Disease"/>
            <person name="Wu L."/>
            <person name="Ma J."/>
        </authorList>
    </citation>
    <scope>NUCLEOTIDE SEQUENCE [LARGE SCALE GENOMIC DNA]</scope>
    <source>
        <strain evidence="3">JCM 4816</strain>
    </source>
</reference>
<evidence type="ECO:0000313" key="3">
    <source>
        <dbReference type="Proteomes" id="UP001501455"/>
    </source>
</evidence>
<evidence type="ECO:0000313" key="2">
    <source>
        <dbReference type="EMBL" id="GAA3494599.1"/>
    </source>
</evidence>
<feature type="chain" id="PRO_5045510889" description="Secreted protein" evidence="1">
    <location>
        <begin position="29"/>
        <end position="134"/>
    </location>
</feature>
<dbReference type="RefSeq" id="WP_345574430.1">
    <property type="nucleotide sequence ID" value="NZ_BAAAXF010000018.1"/>
</dbReference>
<keyword evidence="3" id="KW-1185">Reference proteome</keyword>
<comment type="caution">
    <text evidence="2">The sequence shown here is derived from an EMBL/GenBank/DDBJ whole genome shotgun (WGS) entry which is preliminary data.</text>
</comment>